<evidence type="ECO:0000256" key="6">
    <source>
        <dbReference type="ARBA" id="ARBA00022989"/>
    </source>
</evidence>
<dbReference type="InterPro" id="IPR055348">
    <property type="entry name" value="DctQ"/>
</dbReference>
<dbReference type="Pfam" id="PF04290">
    <property type="entry name" value="DctQ"/>
    <property type="match status" value="1"/>
</dbReference>
<dbReference type="PANTHER" id="PTHR35011">
    <property type="entry name" value="2,3-DIKETO-L-GULONATE TRAP TRANSPORTER SMALL PERMEASE PROTEIN YIAM"/>
    <property type="match status" value="1"/>
</dbReference>
<evidence type="ECO:0000313" key="11">
    <source>
        <dbReference type="EMBL" id="MET3661171.1"/>
    </source>
</evidence>
<evidence type="ECO:0000256" key="2">
    <source>
        <dbReference type="ARBA" id="ARBA00022448"/>
    </source>
</evidence>
<dbReference type="InterPro" id="IPR007387">
    <property type="entry name" value="TRAP_DctQ"/>
</dbReference>
<proteinExistence type="inferred from homology"/>
<name>A0ABV2KJA6_9HYPH</name>
<feature type="transmembrane region" description="Helical" evidence="9">
    <location>
        <begin position="50"/>
        <end position="68"/>
    </location>
</feature>
<dbReference type="RefSeq" id="WP_354151061.1">
    <property type="nucleotide sequence ID" value="NZ_JBEPMN010000004.1"/>
</dbReference>
<comment type="subunit">
    <text evidence="9">The complex comprises the extracytoplasmic solute receptor protein and the two transmembrane proteins.</text>
</comment>
<keyword evidence="4 9" id="KW-0997">Cell inner membrane</keyword>
<evidence type="ECO:0000313" key="12">
    <source>
        <dbReference type="Proteomes" id="UP001549143"/>
    </source>
</evidence>
<evidence type="ECO:0000256" key="8">
    <source>
        <dbReference type="ARBA" id="ARBA00038436"/>
    </source>
</evidence>
<reference evidence="11 12" key="1">
    <citation type="submission" date="2024-06" db="EMBL/GenBank/DDBJ databases">
        <title>Genomic Encyclopedia of Type Strains, Phase IV (KMG-IV): sequencing the most valuable type-strain genomes for metagenomic binning, comparative biology and taxonomic classification.</title>
        <authorList>
            <person name="Goeker M."/>
        </authorList>
    </citation>
    <scope>NUCLEOTIDE SEQUENCE [LARGE SCALE GENOMIC DNA]</scope>
    <source>
        <strain evidence="11 12">DSM 19730</strain>
    </source>
</reference>
<keyword evidence="5 9" id="KW-0812">Transmembrane</keyword>
<keyword evidence="7 9" id="KW-0472">Membrane</keyword>
<evidence type="ECO:0000256" key="1">
    <source>
        <dbReference type="ARBA" id="ARBA00004429"/>
    </source>
</evidence>
<dbReference type="Proteomes" id="UP001549143">
    <property type="component" value="Unassembled WGS sequence"/>
</dbReference>
<keyword evidence="3" id="KW-1003">Cell membrane</keyword>
<comment type="subcellular location">
    <subcellularLocation>
        <location evidence="1 9">Cell inner membrane</location>
        <topology evidence="1 9">Multi-pass membrane protein</topology>
    </subcellularLocation>
</comment>
<feature type="transmembrane region" description="Helical" evidence="9">
    <location>
        <begin position="14"/>
        <end position="35"/>
    </location>
</feature>
<evidence type="ECO:0000256" key="3">
    <source>
        <dbReference type="ARBA" id="ARBA00022475"/>
    </source>
</evidence>
<feature type="transmembrane region" description="Helical" evidence="9">
    <location>
        <begin position="88"/>
        <end position="107"/>
    </location>
</feature>
<organism evidence="11 12">
    <name type="scientific">Aquamicrobium ahrensii</name>
    <dbReference type="NCBI Taxonomy" id="469551"/>
    <lineage>
        <taxon>Bacteria</taxon>
        <taxon>Pseudomonadati</taxon>
        <taxon>Pseudomonadota</taxon>
        <taxon>Alphaproteobacteria</taxon>
        <taxon>Hyphomicrobiales</taxon>
        <taxon>Phyllobacteriaceae</taxon>
        <taxon>Aquamicrobium</taxon>
    </lineage>
</organism>
<comment type="similarity">
    <text evidence="8 9">Belongs to the TRAP transporter small permease family.</text>
</comment>
<evidence type="ECO:0000256" key="4">
    <source>
        <dbReference type="ARBA" id="ARBA00022519"/>
    </source>
</evidence>
<comment type="function">
    <text evidence="9">Part of the tripartite ATP-independent periplasmic (TRAP) transport system.</text>
</comment>
<evidence type="ECO:0000256" key="7">
    <source>
        <dbReference type="ARBA" id="ARBA00023136"/>
    </source>
</evidence>
<comment type="caution">
    <text evidence="11">The sequence shown here is derived from an EMBL/GenBank/DDBJ whole genome shotgun (WGS) entry which is preliminary data.</text>
</comment>
<protein>
    <recommendedName>
        <fullName evidence="9">TRAP transporter small permease protein</fullName>
    </recommendedName>
</protein>
<feature type="domain" description="Tripartite ATP-independent periplasmic transporters DctQ component" evidence="10">
    <location>
        <begin position="27"/>
        <end position="159"/>
    </location>
</feature>
<keyword evidence="6 9" id="KW-1133">Transmembrane helix</keyword>
<evidence type="ECO:0000256" key="9">
    <source>
        <dbReference type="RuleBase" id="RU369079"/>
    </source>
</evidence>
<keyword evidence="2 9" id="KW-0813">Transport</keyword>
<gene>
    <name evidence="11" type="ORF">ABID44_001491</name>
</gene>
<evidence type="ECO:0000259" key="10">
    <source>
        <dbReference type="Pfam" id="PF04290"/>
    </source>
</evidence>
<keyword evidence="12" id="KW-1185">Reference proteome</keyword>
<dbReference type="EMBL" id="JBEPMN010000004">
    <property type="protein sequence ID" value="MET3661171.1"/>
    <property type="molecule type" value="Genomic_DNA"/>
</dbReference>
<accession>A0ABV2KJA6</accession>
<sequence>MENVMRGVRRFTRWGYWFGGALTLLAVVVIAVDILMRKFLSVTIGGADQFAGYVMAISMAWAVGGALIDRAHIRIDSLYVLFPRKARLVLDVAAAVLFLAFFAMVAWRGYGVVQQSWQSGTRSQTALSIPVSVPQTIWLLGLLCSVIMGVLMLAYAVWRGLKGDIGAMQRTLSTRSAEEEVEEEIRDIEMRRGREEQG</sequence>
<feature type="transmembrane region" description="Helical" evidence="9">
    <location>
        <begin position="137"/>
        <end position="158"/>
    </location>
</feature>
<evidence type="ECO:0000256" key="5">
    <source>
        <dbReference type="ARBA" id="ARBA00022692"/>
    </source>
</evidence>